<accession>A0A9D5HGD7</accession>
<comment type="caution">
    <text evidence="5">The sequence shown here is derived from an EMBL/GenBank/DDBJ whole genome shotgun (WGS) entry which is preliminary data.</text>
</comment>
<feature type="region of interest" description="Disordered" evidence="3">
    <location>
        <begin position="1"/>
        <end position="22"/>
    </location>
</feature>
<evidence type="ECO:0000313" key="6">
    <source>
        <dbReference type="Proteomes" id="UP001085076"/>
    </source>
</evidence>
<organism evidence="5 6">
    <name type="scientific">Dioscorea zingiberensis</name>
    <dbReference type="NCBI Taxonomy" id="325984"/>
    <lineage>
        <taxon>Eukaryota</taxon>
        <taxon>Viridiplantae</taxon>
        <taxon>Streptophyta</taxon>
        <taxon>Embryophyta</taxon>
        <taxon>Tracheophyta</taxon>
        <taxon>Spermatophyta</taxon>
        <taxon>Magnoliopsida</taxon>
        <taxon>Liliopsida</taxon>
        <taxon>Dioscoreales</taxon>
        <taxon>Dioscoreaceae</taxon>
        <taxon>Dioscorea</taxon>
    </lineage>
</organism>
<feature type="compositionally biased region" description="Polar residues" evidence="3">
    <location>
        <begin position="95"/>
        <end position="104"/>
    </location>
</feature>
<evidence type="ECO:0000256" key="2">
    <source>
        <dbReference type="ARBA" id="ARBA00022679"/>
    </source>
</evidence>
<evidence type="ECO:0000256" key="1">
    <source>
        <dbReference type="ARBA" id="ARBA00004906"/>
    </source>
</evidence>
<feature type="compositionally biased region" description="Acidic residues" evidence="3">
    <location>
        <begin position="73"/>
        <end position="90"/>
    </location>
</feature>
<dbReference type="AlphaFoldDB" id="A0A9D5HGD7"/>
<dbReference type="InterPro" id="IPR057649">
    <property type="entry name" value="PUB62-63_C"/>
</dbReference>
<keyword evidence="6" id="KW-1185">Reference proteome</keyword>
<dbReference type="OrthoDB" id="667871at2759"/>
<dbReference type="PANTHER" id="PTHR33644">
    <property type="entry name" value="U-BOX DOMAIN-CONTAINING PROTEIN 62-RELATED"/>
    <property type="match status" value="1"/>
</dbReference>
<proteinExistence type="predicted"/>
<feature type="compositionally biased region" description="Low complexity" evidence="3">
    <location>
        <begin position="145"/>
        <end position="157"/>
    </location>
</feature>
<protein>
    <recommendedName>
        <fullName evidence="4">U-box domain-containing protein</fullName>
    </recommendedName>
</protein>
<dbReference type="InterPro" id="IPR013083">
    <property type="entry name" value="Znf_RING/FYVE/PHD"/>
</dbReference>
<dbReference type="PROSITE" id="PS51698">
    <property type="entry name" value="U_BOX"/>
    <property type="match status" value="1"/>
</dbReference>
<name>A0A9D5HGD7_9LILI</name>
<dbReference type="PANTHER" id="PTHR33644:SF5">
    <property type="entry name" value="U-BOX DOMAIN-CONTAINING PROTEIN 62"/>
    <property type="match status" value="1"/>
</dbReference>
<dbReference type="Gene3D" id="3.30.40.10">
    <property type="entry name" value="Zinc/RING finger domain, C3HC4 (zinc finger)"/>
    <property type="match status" value="1"/>
</dbReference>
<evidence type="ECO:0000313" key="5">
    <source>
        <dbReference type="EMBL" id="KAJ0975480.1"/>
    </source>
</evidence>
<comment type="pathway">
    <text evidence="1">Protein modification; protein ubiquitination.</text>
</comment>
<dbReference type="EMBL" id="JAGGNH010000004">
    <property type="protein sequence ID" value="KAJ0975480.1"/>
    <property type="molecule type" value="Genomic_DNA"/>
</dbReference>
<feature type="region of interest" description="Disordered" evidence="3">
    <location>
        <begin position="35"/>
        <end position="160"/>
    </location>
</feature>
<keyword evidence="2" id="KW-0808">Transferase</keyword>
<evidence type="ECO:0000259" key="4">
    <source>
        <dbReference type="PROSITE" id="PS51698"/>
    </source>
</evidence>
<feature type="domain" description="U-box" evidence="4">
    <location>
        <begin position="215"/>
        <end position="287"/>
    </location>
</feature>
<dbReference type="InterPro" id="IPR003613">
    <property type="entry name" value="Ubox_domain"/>
</dbReference>
<sequence length="398" mass="43678">MASEELDLAHPRTMDNGLSSRIGFQDPALQFSRAAGNHVADDRSGGFFRMGPESRLPTRDWNAIRDPGSPSGDESEEDDEDGYDDEEDDGLVSVDNGNHKNCNNSSGSVQSSSEKGCTARADSQEQHSGFGLNRRMVAKDGSGMRGSSGLQQQQQQGREGGYDNEIAIVEPENYYTPIMHGGDGSSLGHKEVGVETGSGFGGRREIGLAIDLGESVRTHLSDPVTGVLMDDAMILPCGHSFGSGGMQHVYRMKSCFKCAHPISEDLVRPNLALRAAVQAFHREEESQFSKAPKRRRDRFEQDKCSYDDPFPLDLSRGKGVQFPFVVSDRVIIKGNKRTPQRFVGRIAVVTTQCLNGWYVVKTLDNAESVKLQYRSLAKFTDDLPSNVSPNKVVTPNWL</sequence>
<gene>
    <name evidence="5" type="ORF">J5N97_017445</name>
</gene>
<dbReference type="Pfam" id="PF23112">
    <property type="entry name" value="PUB62-63_C"/>
    <property type="match status" value="1"/>
</dbReference>
<dbReference type="GO" id="GO:0016567">
    <property type="term" value="P:protein ubiquitination"/>
    <property type="evidence" value="ECO:0007669"/>
    <property type="project" value="InterPro"/>
</dbReference>
<evidence type="ECO:0000256" key="3">
    <source>
        <dbReference type="SAM" id="MobiDB-lite"/>
    </source>
</evidence>
<reference evidence="5" key="1">
    <citation type="submission" date="2021-03" db="EMBL/GenBank/DDBJ databases">
        <authorList>
            <person name="Li Z."/>
            <person name="Yang C."/>
        </authorList>
    </citation>
    <scope>NUCLEOTIDE SEQUENCE</scope>
    <source>
        <strain evidence="5">Dzin_1.0</strain>
        <tissue evidence="5">Leaf</tissue>
    </source>
</reference>
<reference evidence="5" key="2">
    <citation type="journal article" date="2022" name="Hortic Res">
        <title>The genome of Dioscorea zingiberensis sheds light on the biosynthesis, origin and evolution of the medicinally important diosgenin saponins.</title>
        <authorList>
            <person name="Li Y."/>
            <person name="Tan C."/>
            <person name="Li Z."/>
            <person name="Guo J."/>
            <person name="Li S."/>
            <person name="Chen X."/>
            <person name="Wang C."/>
            <person name="Dai X."/>
            <person name="Yang H."/>
            <person name="Song W."/>
            <person name="Hou L."/>
            <person name="Xu J."/>
            <person name="Tong Z."/>
            <person name="Xu A."/>
            <person name="Yuan X."/>
            <person name="Wang W."/>
            <person name="Yang Q."/>
            <person name="Chen L."/>
            <person name="Sun Z."/>
            <person name="Wang K."/>
            <person name="Pan B."/>
            <person name="Chen J."/>
            <person name="Bao Y."/>
            <person name="Liu F."/>
            <person name="Qi X."/>
            <person name="Gang D.R."/>
            <person name="Wen J."/>
            <person name="Li J."/>
        </authorList>
    </citation>
    <scope>NUCLEOTIDE SEQUENCE</scope>
    <source>
        <strain evidence="5">Dzin_1.0</strain>
    </source>
</reference>
<dbReference type="SUPFAM" id="SSF57850">
    <property type="entry name" value="RING/U-box"/>
    <property type="match status" value="1"/>
</dbReference>
<dbReference type="GO" id="GO:0004842">
    <property type="term" value="F:ubiquitin-protein transferase activity"/>
    <property type="evidence" value="ECO:0007669"/>
    <property type="project" value="InterPro"/>
</dbReference>
<dbReference type="Proteomes" id="UP001085076">
    <property type="component" value="Miscellaneous, Linkage group lg04"/>
</dbReference>